<feature type="transmembrane region" description="Helical" evidence="3">
    <location>
        <begin position="81"/>
        <end position="105"/>
    </location>
</feature>
<dbReference type="Pfam" id="PF11611">
    <property type="entry name" value="DUF4352"/>
    <property type="match status" value="1"/>
</dbReference>
<keyword evidence="7" id="KW-1185">Reference proteome</keyword>
<proteinExistence type="predicted"/>
<dbReference type="InterPro" id="IPR025241">
    <property type="entry name" value="DUF4190"/>
</dbReference>
<dbReference type="InterPro" id="IPR029051">
    <property type="entry name" value="DUF4352"/>
</dbReference>
<keyword evidence="3" id="KW-0472">Membrane</keyword>
<feature type="domain" description="DUF4190" evidence="5">
    <location>
        <begin position="27"/>
        <end position="96"/>
    </location>
</feature>
<dbReference type="RefSeq" id="WP_031051459.1">
    <property type="nucleotide sequence ID" value="NZ_JBHSPX010000015.1"/>
</dbReference>
<feature type="domain" description="DUF4352" evidence="4">
    <location>
        <begin position="158"/>
        <end position="262"/>
    </location>
</feature>
<dbReference type="Gene3D" id="2.60.40.1240">
    <property type="match status" value="1"/>
</dbReference>
<organism evidence="6 7">
    <name type="scientific">Streptomyces ochraceiscleroticus</name>
    <dbReference type="NCBI Taxonomy" id="47761"/>
    <lineage>
        <taxon>Bacteria</taxon>
        <taxon>Bacillati</taxon>
        <taxon>Actinomycetota</taxon>
        <taxon>Actinomycetes</taxon>
        <taxon>Kitasatosporales</taxon>
        <taxon>Streptomycetaceae</taxon>
        <taxon>Streptomyces</taxon>
    </lineage>
</organism>
<name>A0ABW1MVJ7_9ACTN</name>
<evidence type="ECO:0000256" key="3">
    <source>
        <dbReference type="SAM" id="Phobius"/>
    </source>
</evidence>
<evidence type="ECO:0000259" key="4">
    <source>
        <dbReference type="Pfam" id="PF11611"/>
    </source>
</evidence>
<dbReference type="InterPro" id="IPR029050">
    <property type="entry name" value="Immunoprotect_excell_Ig-like"/>
</dbReference>
<feature type="region of interest" description="Disordered" evidence="2">
    <location>
        <begin position="116"/>
        <end position="147"/>
    </location>
</feature>
<dbReference type="EMBL" id="JBHSPX010000015">
    <property type="protein sequence ID" value="MFC6067876.1"/>
    <property type="molecule type" value="Genomic_DNA"/>
</dbReference>
<reference evidence="7" key="1">
    <citation type="journal article" date="2019" name="Int. J. Syst. Evol. Microbiol.">
        <title>The Global Catalogue of Microorganisms (GCM) 10K type strain sequencing project: providing services to taxonomists for standard genome sequencing and annotation.</title>
        <authorList>
            <consortium name="The Broad Institute Genomics Platform"/>
            <consortium name="The Broad Institute Genome Sequencing Center for Infectious Disease"/>
            <person name="Wu L."/>
            <person name="Ma J."/>
        </authorList>
    </citation>
    <scope>NUCLEOTIDE SEQUENCE [LARGE SCALE GENOMIC DNA]</scope>
    <source>
        <strain evidence="7">CGMCC 1.15180</strain>
    </source>
</reference>
<dbReference type="Proteomes" id="UP001596139">
    <property type="component" value="Unassembled WGS sequence"/>
</dbReference>
<keyword evidence="1" id="KW-0732">Signal</keyword>
<sequence length="274" mass="27951">MSQQMQFPPGAPVPTGVPAPQATRNGLGIAALVLGVIGALSGLIPLLFWFAGTLGLLALIFGLVGRGRAKRGQATNKGVALAGVLLGVASLILSVVGAVITFTAVKDTVDEINKSLETSTAQPKSGGAEDEDAAGTGSDSKDAEGEALHAGDTAEYDTGLSVTVSKATAYTVGEFAVGHKEGQKAYKITVQLENKGKEKFDSALTLVEARAGKDGKAAEQIFDGTVGEGFNGKILPGKSASVEFAFDTPAAAKNLDVEVTPGLEHEASQWDLGL</sequence>
<evidence type="ECO:0000259" key="5">
    <source>
        <dbReference type="Pfam" id="PF13828"/>
    </source>
</evidence>
<comment type="caution">
    <text evidence="6">The sequence shown here is derived from an EMBL/GenBank/DDBJ whole genome shotgun (WGS) entry which is preliminary data.</text>
</comment>
<evidence type="ECO:0000256" key="2">
    <source>
        <dbReference type="SAM" id="MobiDB-lite"/>
    </source>
</evidence>
<keyword evidence="3" id="KW-0812">Transmembrane</keyword>
<feature type="transmembrane region" description="Helical" evidence="3">
    <location>
        <begin position="27"/>
        <end position="60"/>
    </location>
</feature>
<evidence type="ECO:0000256" key="1">
    <source>
        <dbReference type="ARBA" id="ARBA00022729"/>
    </source>
</evidence>
<gene>
    <name evidence="6" type="ORF">ACFP4F_35750</name>
</gene>
<keyword evidence="3" id="KW-1133">Transmembrane helix</keyword>
<accession>A0ABW1MVJ7</accession>
<evidence type="ECO:0000313" key="7">
    <source>
        <dbReference type="Proteomes" id="UP001596139"/>
    </source>
</evidence>
<evidence type="ECO:0000313" key="6">
    <source>
        <dbReference type="EMBL" id="MFC6067876.1"/>
    </source>
</evidence>
<dbReference type="Pfam" id="PF13828">
    <property type="entry name" value="DUF4190"/>
    <property type="match status" value="1"/>
</dbReference>
<protein>
    <submittedName>
        <fullName evidence="6">DUF4190 domain-containing protein</fullName>
    </submittedName>
</protein>